<gene>
    <name evidence="4" type="ORF">GHK53_05300</name>
</gene>
<keyword evidence="1" id="KW-0378">Hydrolase</keyword>
<dbReference type="GO" id="GO:0046872">
    <property type="term" value="F:metal ion binding"/>
    <property type="evidence" value="ECO:0007669"/>
    <property type="project" value="UniProtKB-KW"/>
</dbReference>
<comment type="caution">
    <text evidence="4">The sequence shown here is derived from an EMBL/GenBank/DDBJ whole genome shotgun (WGS) entry which is preliminary data.</text>
</comment>
<evidence type="ECO:0000313" key="4">
    <source>
        <dbReference type="EMBL" id="MQW32251.1"/>
    </source>
</evidence>
<keyword evidence="1" id="KW-0645">Protease</keyword>
<reference evidence="4 5" key="1">
    <citation type="journal article" date="2013" name="Genome Biol.">
        <title>Comparative genomics of the core and accessory genomes of 48 Sinorhizobium strains comprising five genospecies.</title>
        <authorList>
            <person name="Sugawara M."/>
            <person name="Epstein B."/>
            <person name="Badgley B.D."/>
            <person name="Unno T."/>
            <person name="Xu L."/>
            <person name="Reese J."/>
            <person name="Gyaneshwar P."/>
            <person name="Denny R."/>
            <person name="Mudge J."/>
            <person name="Bharti A.K."/>
            <person name="Farmer A.D."/>
            <person name="May G.D."/>
            <person name="Woodward J.E."/>
            <person name="Medigue C."/>
            <person name="Vallenet D."/>
            <person name="Lajus A."/>
            <person name="Rouy Z."/>
            <person name="Martinez-Vaz B."/>
            <person name="Tiffin P."/>
            <person name="Young N.D."/>
            <person name="Sadowsky M.J."/>
        </authorList>
    </citation>
    <scope>NUCLEOTIDE SEQUENCE [LARGE SCALE GENOMIC DNA]</scope>
    <source>
        <strain evidence="4 5">N6B1</strain>
    </source>
</reference>
<comment type="similarity">
    <text evidence="1">Belongs to the peptidase M81 family.</text>
</comment>
<dbReference type="InterPro" id="IPR009197">
    <property type="entry name" value="MlrC"/>
</dbReference>
<sequence length="497" mass="53487">MSLTIFAATIMHESHTFNIAPTTLDDFRNCVYLEGDAIGGAMRGTRSEWGAILDLADEFGWHLVDPLVAMAEPAGKVTDQAFDHMMGIITRGLERAMPVHGVILPLHGAMVTESHDDAEGEIIRQVRAIVGREIPIAVTLDLHANATEDMACLADIITTYRTTPHIDLYETAERAGRLLQRTMLGEIKPSVTLANRPVLEGLDHGRTIAGHGAMVEMLALVREAEAQTRGVLDIGVNSGFVWADVPFTGPTVLVTGDGVRPEYREVAERLADLIWDSRGRKTIQLLPMDETIIIACEAAPAGSGPLLIGDFTDNPGAGAYGDATNLVRALLEAGIKGVAVGTIADLDSAAAGLKAGVGATVTVDLGGKKDPRFGGAPIRLTGTVGAVSDGVYVRKGKVATGTKGNMGPSFRLDLDGMQIIVATYATQIDDREQFRIYGIEPERMNIVACKAMNHFRADFEPIARRLIYVDAGGICSLDFKQFPWSKLRRPIWPLDLN</sequence>
<feature type="domain" description="Microcystin LR degradation protein MlrC N-terminal" evidence="3">
    <location>
        <begin position="5"/>
        <end position="292"/>
    </location>
</feature>
<dbReference type="Pfam" id="PF07364">
    <property type="entry name" value="DUF1485"/>
    <property type="match status" value="1"/>
</dbReference>
<evidence type="ECO:0000313" key="5">
    <source>
        <dbReference type="Proteomes" id="UP000429484"/>
    </source>
</evidence>
<comment type="function">
    <text evidence="1">Involved in peptidolytic degradation of cyclic heptapeptide hepatotoxin microcystin (MC).</text>
</comment>
<dbReference type="GO" id="GO:0008237">
    <property type="term" value="F:metallopeptidase activity"/>
    <property type="evidence" value="ECO:0007669"/>
    <property type="project" value="UniProtKB-KW"/>
</dbReference>
<dbReference type="InterPro" id="IPR015995">
    <property type="entry name" value="MlrC_N"/>
</dbReference>
<dbReference type="AlphaFoldDB" id="A0AAW9TK88"/>
<comment type="cofactor">
    <cofactor evidence="1">
        <name>Zn(2+)</name>
        <dbReference type="ChEBI" id="CHEBI:29105"/>
    </cofactor>
    <text evidence="1">Binds 1 zinc ion per subunit.</text>
</comment>
<protein>
    <recommendedName>
        <fullName evidence="1">Microcystinase C</fullName>
        <shortName evidence="1">MlrC</shortName>
    </recommendedName>
</protein>
<keyword evidence="1" id="KW-0479">Metal-binding</keyword>
<accession>A0AAW9TK88</accession>
<organism evidence="4 5">
    <name type="scientific">Rhizobium meliloti</name>
    <name type="common">Ensifer meliloti</name>
    <name type="synonym">Sinorhizobium meliloti</name>
    <dbReference type="NCBI Taxonomy" id="382"/>
    <lineage>
        <taxon>Bacteria</taxon>
        <taxon>Pseudomonadati</taxon>
        <taxon>Pseudomonadota</taxon>
        <taxon>Alphaproteobacteria</taxon>
        <taxon>Hyphomicrobiales</taxon>
        <taxon>Rhizobiaceae</taxon>
        <taxon>Sinorhizobium/Ensifer group</taxon>
        <taxon>Sinorhizobium</taxon>
    </lineage>
</organism>
<keyword evidence="1" id="KW-0482">Metalloprotease</keyword>
<dbReference type="EMBL" id="WISR01000055">
    <property type="protein sequence ID" value="MQW32251.1"/>
    <property type="molecule type" value="Genomic_DNA"/>
</dbReference>
<dbReference type="PIRSF" id="PIRSF012702">
    <property type="entry name" value="UCP012702"/>
    <property type="match status" value="1"/>
</dbReference>
<feature type="domain" description="Microcystin LR degradation protein MlrC C-terminal" evidence="2">
    <location>
        <begin position="308"/>
        <end position="485"/>
    </location>
</feature>
<dbReference type="Pfam" id="PF07171">
    <property type="entry name" value="MlrC_C"/>
    <property type="match status" value="1"/>
</dbReference>
<proteinExistence type="inferred from homology"/>
<evidence type="ECO:0000259" key="3">
    <source>
        <dbReference type="Pfam" id="PF07364"/>
    </source>
</evidence>
<evidence type="ECO:0000256" key="1">
    <source>
        <dbReference type="PIRNR" id="PIRNR012702"/>
    </source>
</evidence>
<evidence type="ECO:0000259" key="2">
    <source>
        <dbReference type="Pfam" id="PF07171"/>
    </source>
</evidence>
<dbReference type="RefSeq" id="WP_153349432.1">
    <property type="nucleotide sequence ID" value="NZ_WISR01000055.1"/>
</dbReference>
<dbReference type="Proteomes" id="UP000429484">
    <property type="component" value="Unassembled WGS sequence"/>
</dbReference>
<dbReference type="GO" id="GO:0006508">
    <property type="term" value="P:proteolysis"/>
    <property type="evidence" value="ECO:0007669"/>
    <property type="project" value="UniProtKB-KW"/>
</dbReference>
<dbReference type="InterPro" id="IPR010799">
    <property type="entry name" value="MlrC_C"/>
</dbReference>
<name>A0AAW9TK88_RHIML</name>